<sequence>MEYHRAKSGESVSSIELHMPGNAPHDVLSFDAVDAMRSQTEPEDSPTDVEATAMLELVEPTNEPAAPKPHITYRGDIDGLRTLAVVPVVIFHAYPESIKGGFIGVDVFFVISGYLISSILFKENARGSFTYADFYSRRIRRIFPALVLVLSFSLVMGCVWLLDMAVQSMASTLVAGTLFGANIQLLTVQQGYFDASVKENPLLHLWSLGVEEQFYIFWPLFVSVVHRLSFRKAVACQVAVMVASFACNVLFLGYNNDNKYSFYFPLSRFWQMAVGGLLAYLELPTLAGPSKYSSAALAAHPFASSVCSMCGFVAIIVGYVVIDETVAFPGFWSLLPTVGTACVVFAGPAPFINQYVLGNKLMVYIGQISYALYLWHWPLLVFAKLRYPRPDLRPTYMQPYSMVVLSVVLSIATLYLVENHLRRRKAAWLVPVLVGLMVVLCAVAAVVTKFPSAFSVPSAQLAAYVRPTFNQTADVPNWSTPPRLSEPTMPKVLAAMNDWDPLVGFQGYNQDLSDDGNKVLNGDAPDSVPRVLVLGDSHANMVAPRFNRLLELATDANARFPKVFYRSRNGDPPLSCSSNHAADLAFIQQVQPKVVFYVTNWIQFLRPGGLQSHGTSPVCCLSGYRDKCTYQSKEDVETLVTRFQQEIAALEASGTRVFVATVNPEGPSFNFNMMLNGNAVVAVHPVSRQAFRTQPQVALVLELVEAAVLNANATLVDFSVNQCHQDVCEVVSMVEGEPVFKDTDHFRPYFARNYLSTVDQVVDAAWDD</sequence>
<dbReference type="GO" id="GO:0000271">
    <property type="term" value="P:polysaccharide biosynthetic process"/>
    <property type="evidence" value="ECO:0007669"/>
    <property type="project" value="TreeGrafter"/>
</dbReference>
<dbReference type="VEuPathDB" id="FungiDB:H257_05545"/>
<dbReference type="InterPro" id="IPR002656">
    <property type="entry name" value="Acyl_transf_3_dom"/>
</dbReference>
<organism evidence="4">
    <name type="scientific">Aphanomyces astaci</name>
    <name type="common">Crayfish plague agent</name>
    <dbReference type="NCBI Taxonomy" id="112090"/>
    <lineage>
        <taxon>Eukaryota</taxon>
        <taxon>Sar</taxon>
        <taxon>Stramenopiles</taxon>
        <taxon>Oomycota</taxon>
        <taxon>Saprolegniomycetes</taxon>
        <taxon>Saprolegniales</taxon>
        <taxon>Verrucalvaceae</taxon>
        <taxon>Aphanomyces</taxon>
    </lineage>
</organism>
<dbReference type="EMBL" id="KI913123">
    <property type="protein sequence ID" value="ETV82020.1"/>
    <property type="molecule type" value="Genomic_DNA"/>
</dbReference>
<name>W4GQK9_APHAT</name>
<keyword evidence="1" id="KW-0472">Membrane</keyword>
<evidence type="ECO:0000259" key="3">
    <source>
        <dbReference type="Pfam" id="PF19040"/>
    </source>
</evidence>
<feature type="domain" description="Acyltransferase 3" evidence="2">
    <location>
        <begin position="76"/>
        <end position="412"/>
    </location>
</feature>
<feature type="transmembrane region" description="Helical" evidence="1">
    <location>
        <begin position="400"/>
        <end position="417"/>
    </location>
</feature>
<accession>W4GQK9</accession>
<evidence type="ECO:0000313" key="4">
    <source>
        <dbReference type="EMBL" id="ETV82020.1"/>
    </source>
</evidence>
<dbReference type="Pfam" id="PF19040">
    <property type="entry name" value="SGNH"/>
    <property type="match status" value="1"/>
</dbReference>
<dbReference type="InterPro" id="IPR043968">
    <property type="entry name" value="SGNH"/>
</dbReference>
<dbReference type="GeneID" id="20807541"/>
<feature type="transmembrane region" description="Helical" evidence="1">
    <location>
        <begin position="361"/>
        <end position="380"/>
    </location>
</feature>
<feature type="transmembrane region" description="Helical" evidence="1">
    <location>
        <begin position="203"/>
        <end position="222"/>
    </location>
</feature>
<feature type="transmembrane region" description="Helical" evidence="1">
    <location>
        <begin position="302"/>
        <end position="322"/>
    </location>
</feature>
<feature type="transmembrane region" description="Helical" evidence="1">
    <location>
        <begin position="426"/>
        <end position="447"/>
    </location>
</feature>
<gene>
    <name evidence="4" type="ORF">H257_05545</name>
</gene>
<dbReference type="Pfam" id="PF01757">
    <property type="entry name" value="Acyl_transf_3"/>
    <property type="match status" value="1"/>
</dbReference>
<feature type="transmembrane region" description="Helical" evidence="1">
    <location>
        <begin position="328"/>
        <end position="349"/>
    </location>
</feature>
<feature type="transmembrane region" description="Helical" evidence="1">
    <location>
        <begin position="101"/>
        <end position="121"/>
    </location>
</feature>
<evidence type="ECO:0008006" key="5">
    <source>
        <dbReference type="Google" id="ProtNLM"/>
    </source>
</evidence>
<dbReference type="PANTHER" id="PTHR23028">
    <property type="entry name" value="ACETYLTRANSFERASE"/>
    <property type="match status" value="1"/>
</dbReference>
<feature type="transmembrane region" description="Helical" evidence="1">
    <location>
        <begin position="234"/>
        <end position="254"/>
    </location>
</feature>
<evidence type="ECO:0000259" key="2">
    <source>
        <dbReference type="Pfam" id="PF01757"/>
    </source>
</evidence>
<protein>
    <recommendedName>
        <fullName evidence="5">Acyltransferase 3 domain-containing protein</fullName>
    </recommendedName>
</protein>
<proteinExistence type="predicted"/>
<dbReference type="InterPro" id="IPR050879">
    <property type="entry name" value="Acyltransferase_3"/>
</dbReference>
<feature type="transmembrane region" description="Helical" evidence="1">
    <location>
        <begin position="260"/>
        <end position="281"/>
    </location>
</feature>
<keyword evidence="1" id="KW-0812">Transmembrane</keyword>
<dbReference type="GO" id="GO:0016020">
    <property type="term" value="C:membrane"/>
    <property type="evidence" value="ECO:0007669"/>
    <property type="project" value="TreeGrafter"/>
</dbReference>
<reference evidence="4" key="1">
    <citation type="submission" date="2013-12" db="EMBL/GenBank/DDBJ databases">
        <title>The Genome Sequence of Aphanomyces astaci APO3.</title>
        <authorList>
            <consortium name="The Broad Institute Genomics Platform"/>
            <person name="Russ C."/>
            <person name="Tyler B."/>
            <person name="van West P."/>
            <person name="Dieguez-Uribeondo J."/>
            <person name="Young S.K."/>
            <person name="Zeng Q."/>
            <person name="Gargeya S."/>
            <person name="Fitzgerald M."/>
            <person name="Abouelleil A."/>
            <person name="Alvarado L."/>
            <person name="Chapman S.B."/>
            <person name="Gainer-Dewar J."/>
            <person name="Goldberg J."/>
            <person name="Griggs A."/>
            <person name="Gujja S."/>
            <person name="Hansen M."/>
            <person name="Howarth C."/>
            <person name="Imamovic A."/>
            <person name="Ireland A."/>
            <person name="Larimer J."/>
            <person name="McCowan C."/>
            <person name="Murphy C."/>
            <person name="Pearson M."/>
            <person name="Poon T.W."/>
            <person name="Priest M."/>
            <person name="Roberts A."/>
            <person name="Saif S."/>
            <person name="Shea T."/>
            <person name="Sykes S."/>
            <person name="Wortman J."/>
            <person name="Nusbaum C."/>
            <person name="Birren B."/>
        </authorList>
    </citation>
    <scope>NUCLEOTIDE SEQUENCE [LARGE SCALE GENOMIC DNA]</scope>
    <source>
        <strain evidence="4">APO3</strain>
    </source>
</reference>
<keyword evidence="1" id="KW-1133">Transmembrane helix</keyword>
<feature type="transmembrane region" description="Helical" evidence="1">
    <location>
        <begin position="142"/>
        <end position="162"/>
    </location>
</feature>
<dbReference type="STRING" id="112090.W4GQK9"/>
<evidence type="ECO:0000256" key="1">
    <source>
        <dbReference type="SAM" id="Phobius"/>
    </source>
</evidence>
<feature type="domain" description="SGNH" evidence="3">
    <location>
        <begin position="516"/>
        <end position="752"/>
    </location>
</feature>
<dbReference type="AlphaFoldDB" id="W4GQK9"/>
<dbReference type="PANTHER" id="PTHR23028:SF53">
    <property type="entry name" value="ACYL_TRANSF_3 DOMAIN-CONTAINING PROTEIN"/>
    <property type="match status" value="1"/>
</dbReference>
<dbReference type="RefSeq" id="XP_009828757.1">
    <property type="nucleotide sequence ID" value="XM_009830455.1"/>
</dbReference>
<dbReference type="GO" id="GO:0016747">
    <property type="term" value="F:acyltransferase activity, transferring groups other than amino-acyl groups"/>
    <property type="evidence" value="ECO:0007669"/>
    <property type="project" value="InterPro"/>
</dbReference>
<dbReference type="OrthoDB" id="207378at2759"/>